<dbReference type="SMART" id="SM00138">
    <property type="entry name" value="MeTrc"/>
    <property type="match status" value="1"/>
</dbReference>
<evidence type="ECO:0000256" key="4">
    <source>
        <dbReference type="ARBA" id="ARBA00022679"/>
    </source>
</evidence>
<evidence type="ECO:0000313" key="9">
    <source>
        <dbReference type="EMBL" id="PSB28626.1"/>
    </source>
</evidence>
<dbReference type="PROSITE" id="PS50112">
    <property type="entry name" value="PAS"/>
    <property type="match status" value="1"/>
</dbReference>
<comment type="catalytic activity">
    <reaction evidence="1">
        <text>L-glutamyl-[protein] + S-adenosyl-L-methionine = [protein]-L-glutamate 5-O-methyl ester + S-adenosyl-L-homocysteine</text>
        <dbReference type="Rhea" id="RHEA:24452"/>
        <dbReference type="Rhea" id="RHEA-COMP:10208"/>
        <dbReference type="Rhea" id="RHEA-COMP:10311"/>
        <dbReference type="ChEBI" id="CHEBI:29973"/>
        <dbReference type="ChEBI" id="CHEBI:57856"/>
        <dbReference type="ChEBI" id="CHEBI:59789"/>
        <dbReference type="ChEBI" id="CHEBI:82795"/>
        <dbReference type="EC" id="2.1.1.80"/>
    </reaction>
</comment>
<dbReference type="PANTHER" id="PTHR24422:SF10">
    <property type="entry name" value="CHEMOTAXIS PROTEIN METHYLTRANSFERASE 2"/>
    <property type="match status" value="1"/>
</dbReference>
<dbReference type="GO" id="GO:0032259">
    <property type="term" value="P:methylation"/>
    <property type="evidence" value="ECO:0007669"/>
    <property type="project" value="UniProtKB-KW"/>
</dbReference>
<keyword evidence="10" id="KW-1185">Reference proteome</keyword>
<dbReference type="InterPro" id="IPR013767">
    <property type="entry name" value="PAS_fold"/>
</dbReference>
<reference evidence="10" key="1">
    <citation type="submission" date="2018-02" db="EMBL/GenBank/DDBJ databases">
        <authorList>
            <person name="Moore K."/>
            <person name="Momper L."/>
        </authorList>
    </citation>
    <scope>NUCLEOTIDE SEQUENCE [LARGE SCALE GENOMIC DNA]</scope>
    <source>
        <strain evidence="10">ULC18</strain>
    </source>
</reference>
<evidence type="ECO:0000256" key="5">
    <source>
        <dbReference type="ARBA" id="ARBA00022691"/>
    </source>
</evidence>
<dbReference type="GO" id="GO:0006355">
    <property type="term" value="P:regulation of DNA-templated transcription"/>
    <property type="evidence" value="ECO:0007669"/>
    <property type="project" value="InterPro"/>
</dbReference>
<dbReference type="PANTHER" id="PTHR24422">
    <property type="entry name" value="CHEMOTAXIS PROTEIN METHYLTRANSFERASE"/>
    <property type="match status" value="1"/>
</dbReference>
<dbReference type="Gene3D" id="1.10.155.10">
    <property type="entry name" value="Chemotaxis receptor methyltransferase CheR, N-terminal domain"/>
    <property type="match status" value="1"/>
</dbReference>
<feature type="domain" description="PAS" evidence="7">
    <location>
        <begin position="485"/>
        <end position="533"/>
    </location>
</feature>
<organism evidence="9 10">
    <name type="scientific">Stenomitos frigidus ULC18</name>
    <dbReference type="NCBI Taxonomy" id="2107698"/>
    <lineage>
        <taxon>Bacteria</taxon>
        <taxon>Bacillati</taxon>
        <taxon>Cyanobacteriota</taxon>
        <taxon>Cyanophyceae</taxon>
        <taxon>Leptolyngbyales</taxon>
        <taxon>Leptolyngbyaceae</taxon>
        <taxon>Stenomitos</taxon>
    </lineage>
</organism>
<dbReference type="SMART" id="SM00091">
    <property type="entry name" value="PAS"/>
    <property type="match status" value="2"/>
</dbReference>
<evidence type="ECO:0000256" key="2">
    <source>
        <dbReference type="ARBA" id="ARBA00012534"/>
    </source>
</evidence>
<dbReference type="RefSeq" id="WP_106256718.1">
    <property type="nucleotide sequence ID" value="NZ_CAWNSW010000067.1"/>
</dbReference>
<protein>
    <recommendedName>
        <fullName evidence="2">protein-glutamate O-methyltransferase</fullName>
        <ecNumber evidence="2">2.1.1.80</ecNumber>
    </recommendedName>
</protein>
<dbReference type="CDD" id="cd02440">
    <property type="entry name" value="AdoMet_MTases"/>
    <property type="match status" value="1"/>
</dbReference>
<dbReference type="EC" id="2.1.1.80" evidence="2"/>
<keyword evidence="4" id="KW-0808">Transferase</keyword>
<dbReference type="AlphaFoldDB" id="A0A2T1E7A8"/>
<evidence type="ECO:0000256" key="6">
    <source>
        <dbReference type="SAM" id="MobiDB-lite"/>
    </source>
</evidence>
<dbReference type="InterPro" id="IPR013656">
    <property type="entry name" value="PAS_4"/>
</dbReference>
<dbReference type="Proteomes" id="UP000239576">
    <property type="component" value="Unassembled WGS sequence"/>
</dbReference>
<dbReference type="CDD" id="cd00130">
    <property type="entry name" value="PAS"/>
    <property type="match status" value="2"/>
</dbReference>
<dbReference type="SUPFAM" id="SSF55785">
    <property type="entry name" value="PYP-like sensor domain (PAS domain)"/>
    <property type="match status" value="2"/>
</dbReference>
<comment type="caution">
    <text evidence="9">The sequence shown here is derived from an EMBL/GenBank/DDBJ whole genome shotgun (WGS) entry which is preliminary data.</text>
</comment>
<evidence type="ECO:0000259" key="7">
    <source>
        <dbReference type="PROSITE" id="PS50112"/>
    </source>
</evidence>
<dbReference type="Gene3D" id="6.10.250.1080">
    <property type="match status" value="1"/>
</dbReference>
<dbReference type="InterPro" id="IPR029063">
    <property type="entry name" value="SAM-dependent_MTases_sf"/>
</dbReference>
<dbReference type="OrthoDB" id="9799157at2"/>
<keyword evidence="3" id="KW-0489">Methyltransferase</keyword>
<dbReference type="Pfam" id="PF03705">
    <property type="entry name" value="CheR_N"/>
    <property type="match status" value="1"/>
</dbReference>
<feature type="region of interest" description="Disordered" evidence="6">
    <location>
        <begin position="422"/>
        <end position="462"/>
    </location>
</feature>
<dbReference type="GO" id="GO:0008983">
    <property type="term" value="F:protein-glutamate O-methyltransferase activity"/>
    <property type="evidence" value="ECO:0007669"/>
    <property type="project" value="UniProtKB-EC"/>
</dbReference>
<dbReference type="InterPro" id="IPR036804">
    <property type="entry name" value="CheR_N_sf"/>
</dbReference>
<proteinExistence type="predicted"/>
<evidence type="ECO:0000313" key="10">
    <source>
        <dbReference type="Proteomes" id="UP000239576"/>
    </source>
</evidence>
<dbReference type="Gene3D" id="3.30.450.20">
    <property type="entry name" value="PAS domain"/>
    <property type="match status" value="2"/>
</dbReference>
<dbReference type="EMBL" id="PVWK01000077">
    <property type="protein sequence ID" value="PSB28626.1"/>
    <property type="molecule type" value="Genomic_DNA"/>
</dbReference>
<evidence type="ECO:0000256" key="1">
    <source>
        <dbReference type="ARBA" id="ARBA00001541"/>
    </source>
</evidence>
<evidence type="ECO:0000259" key="8">
    <source>
        <dbReference type="PROSITE" id="PS50123"/>
    </source>
</evidence>
<dbReference type="PROSITE" id="PS50123">
    <property type="entry name" value="CHER"/>
    <property type="match status" value="1"/>
</dbReference>
<keyword evidence="5" id="KW-0949">S-adenosyl-L-methionine</keyword>
<name>A0A2T1E7A8_9CYAN</name>
<reference evidence="9 10" key="2">
    <citation type="submission" date="2018-03" db="EMBL/GenBank/DDBJ databases">
        <title>The ancient ancestry and fast evolution of plastids.</title>
        <authorList>
            <person name="Moore K.R."/>
            <person name="Magnabosco C."/>
            <person name="Momper L."/>
            <person name="Gold D.A."/>
            <person name="Bosak T."/>
            <person name="Fournier G.P."/>
        </authorList>
    </citation>
    <scope>NUCLEOTIDE SEQUENCE [LARGE SCALE GENOMIC DNA]</scope>
    <source>
        <strain evidence="9 10">ULC18</strain>
    </source>
</reference>
<accession>A0A2T1E7A8</accession>
<dbReference type="InterPro" id="IPR035965">
    <property type="entry name" value="PAS-like_dom_sf"/>
</dbReference>
<dbReference type="SUPFAM" id="SSF53335">
    <property type="entry name" value="S-adenosyl-L-methionine-dependent methyltransferases"/>
    <property type="match status" value="1"/>
</dbReference>
<dbReference type="InterPro" id="IPR000780">
    <property type="entry name" value="CheR_MeTrfase"/>
</dbReference>
<feature type="domain" description="CheR-type methyltransferase" evidence="8">
    <location>
        <begin position="1"/>
        <end position="270"/>
    </location>
</feature>
<dbReference type="Pfam" id="PF08448">
    <property type="entry name" value="PAS_4"/>
    <property type="match status" value="1"/>
</dbReference>
<dbReference type="InterPro" id="IPR022641">
    <property type="entry name" value="CheR_N"/>
</dbReference>
<evidence type="ECO:0000256" key="3">
    <source>
        <dbReference type="ARBA" id="ARBA00022603"/>
    </source>
</evidence>
<dbReference type="InterPro" id="IPR050903">
    <property type="entry name" value="Bact_Chemotaxis_MeTrfase"/>
</dbReference>
<gene>
    <name evidence="9" type="ORF">C7B82_12980</name>
</gene>
<dbReference type="SUPFAM" id="SSF47757">
    <property type="entry name" value="Chemotaxis receptor methyltransferase CheR, N-terminal domain"/>
    <property type="match status" value="1"/>
</dbReference>
<dbReference type="Gene3D" id="3.40.50.150">
    <property type="entry name" value="Vaccinia Virus protein VP39"/>
    <property type="match status" value="1"/>
</dbReference>
<dbReference type="Pfam" id="PF01739">
    <property type="entry name" value="CheR"/>
    <property type="match status" value="1"/>
</dbReference>
<dbReference type="Pfam" id="PF00989">
    <property type="entry name" value="PAS"/>
    <property type="match status" value="1"/>
</dbReference>
<sequence length="600" mass="67958">MNPSDDDKAFEALLDYLKRSRGFDFSGYKRSSFQRRVQKQMHLRGVACYEDYIDYLEVHPEEFVSLFNTVLINVTSFFRDTAAWSYLQEQVLPSLLQAKPANAPIRIWSVGCASGEEAYTVAMILTELLGASEFRQRVKIYATDVDEEALAQARHATYSQRDLEPLPTGFQERYFELVGDRYTFRADLRRVVILGRHDLVQDAPISRLDLLVCRNTLMYFNAEAQTRILSRLHFALRDTGVLFLGKAEMLLTHTDLFTPLNLSHRIFAKVPKLRPRDPFSGSTQTVEDTVIGQLSVYTRLRELVFNTLSVAQIVMDKDGKLVLANALARSLFGLHDNDLGSPLQNLELSYRPLELRSRIEHAYGDGRSLTVNDVARYLPDGAVQYLDVRFTPLQEDGDRLGMSISFTDVTQYHALQTELQRSSQELETANEELQSSNEELETTNEELQSTNEELETTNEELQSTNSELQAINDELHQRTNEANQANAFLQSILASIRAGVVVMDNQFNVLSWNKQTENLWGLSSDEVAGQSFFSLEIGLPVDQLSETIRRCIAGADQLESSIDAVNRRGRSFRCHVTCNPLIGAEQVRQGVILIMEEVAA</sequence>
<dbReference type="InterPro" id="IPR000014">
    <property type="entry name" value="PAS"/>
</dbReference>
<dbReference type="NCBIfam" id="TIGR00229">
    <property type="entry name" value="sensory_box"/>
    <property type="match status" value="2"/>
</dbReference>
<dbReference type="InterPro" id="IPR022642">
    <property type="entry name" value="CheR_C"/>
</dbReference>
<dbReference type="PRINTS" id="PR00996">
    <property type="entry name" value="CHERMTFRASE"/>
</dbReference>